<dbReference type="CDD" id="cd17316">
    <property type="entry name" value="MFS_SV2_like"/>
    <property type="match status" value="1"/>
</dbReference>
<evidence type="ECO:0000313" key="8">
    <source>
        <dbReference type="Proteomes" id="UP000292447"/>
    </source>
</evidence>
<dbReference type="InterPro" id="IPR020846">
    <property type="entry name" value="MFS_dom"/>
</dbReference>
<evidence type="ECO:0000256" key="4">
    <source>
        <dbReference type="ARBA" id="ARBA00023136"/>
    </source>
</evidence>
<dbReference type="GO" id="GO:0035879">
    <property type="term" value="P:plasma membrane lactate transport"/>
    <property type="evidence" value="ECO:0007669"/>
    <property type="project" value="TreeGrafter"/>
</dbReference>
<feature type="transmembrane region" description="Helical" evidence="5">
    <location>
        <begin position="358"/>
        <end position="377"/>
    </location>
</feature>
<evidence type="ECO:0000256" key="2">
    <source>
        <dbReference type="ARBA" id="ARBA00022692"/>
    </source>
</evidence>
<evidence type="ECO:0000256" key="3">
    <source>
        <dbReference type="ARBA" id="ARBA00022989"/>
    </source>
</evidence>
<evidence type="ECO:0000313" key="7">
    <source>
        <dbReference type="EMBL" id="QBM87928.1"/>
    </source>
</evidence>
<dbReference type="InterPro" id="IPR036259">
    <property type="entry name" value="MFS_trans_sf"/>
</dbReference>
<protein>
    <submittedName>
        <fullName evidence="7">MFS transporter, SHS family, lactate transporter</fullName>
    </submittedName>
</protein>
<evidence type="ECO:0000256" key="1">
    <source>
        <dbReference type="ARBA" id="ARBA00004141"/>
    </source>
</evidence>
<feature type="transmembrane region" description="Helical" evidence="5">
    <location>
        <begin position="140"/>
        <end position="159"/>
    </location>
</feature>
<dbReference type="InterPro" id="IPR005828">
    <property type="entry name" value="MFS_sugar_transport-like"/>
</dbReference>
<feature type="domain" description="Major facilitator superfamily (MFS) profile" evidence="6">
    <location>
        <begin position="75"/>
        <end position="481"/>
    </location>
</feature>
<dbReference type="PANTHER" id="PTHR23508:SF10">
    <property type="entry name" value="CARBOXYLIC ACID TRANSPORTER PROTEIN HOMOLOG"/>
    <property type="match status" value="1"/>
</dbReference>
<feature type="transmembrane region" description="Helical" evidence="5">
    <location>
        <begin position="229"/>
        <end position="250"/>
    </location>
</feature>
<sequence>MSRSLTSSAHSEYVRSHNKNAVRPPSLTLRSIKKYFATRFSTLFVSKEERAQYTWGEMLNPFRELSYMSWRNWNFFLMGFAAWTWDSVDFFAVSLNASNMAETFGKSVKDVTWGITLVLMLRSVGALLFGYWGDRYGRKWPYVINLSLLVVLQIGTGFVQTYEQFLGVRAIFGVAMGGVYGFSLATSLDDSPVACRGVLSGMFQEGYAFGYLLAVIFNRAITDNSPHGWRALFWFAACPPVLFIIWRLCLPETDTYRRQRADAEAKRELNSHLKWYQLSDDTKRVFKTYWLTMIYCVLLMAGFNFMSHGSQDLYPTLLSKQLEFGKDRSTVTNAVANLGAIFGGTVCGHASTFVGRRLTIMLAVLLGGAMIYPWAYLRSSAINAGAFFMQAGVQGAWGVVPIFLSELSPPAYRSLVVGLSYQLGNLCSSASSTIESTIGERFPIVTASGEDAFDYSKVMSIFIACVFGYVLIVTFLGPENRGADFDVDRDTIYEEELGDEDDHEGEIESIKPEEVYVEKA</sequence>
<feature type="transmembrane region" description="Helical" evidence="5">
    <location>
        <begin position="73"/>
        <end position="93"/>
    </location>
</feature>
<feature type="transmembrane region" description="Helical" evidence="5">
    <location>
        <begin position="384"/>
        <end position="404"/>
    </location>
</feature>
<dbReference type="Proteomes" id="UP000292447">
    <property type="component" value="Chromosome II"/>
</dbReference>
<feature type="transmembrane region" description="Helical" evidence="5">
    <location>
        <begin position="288"/>
        <end position="306"/>
    </location>
</feature>
<dbReference type="GO" id="GO:0005886">
    <property type="term" value="C:plasma membrane"/>
    <property type="evidence" value="ECO:0007669"/>
    <property type="project" value="TreeGrafter"/>
</dbReference>
<dbReference type="EMBL" id="CP034457">
    <property type="protein sequence ID" value="QBM87928.1"/>
    <property type="molecule type" value="Genomic_DNA"/>
</dbReference>
<feature type="transmembrane region" description="Helical" evidence="5">
    <location>
        <begin position="458"/>
        <end position="476"/>
    </location>
</feature>
<comment type="subcellular location">
    <subcellularLocation>
        <location evidence="1">Membrane</location>
        <topology evidence="1">Multi-pass membrane protein</topology>
    </subcellularLocation>
</comment>
<dbReference type="AlphaFoldDB" id="A0A4P6XPG4"/>
<dbReference type="SUPFAM" id="SSF103473">
    <property type="entry name" value="MFS general substrate transporter"/>
    <property type="match status" value="1"/>
</dbReference>
<feature type="transmembrane region" description="Helical" evidence="5">
    <location>
        <begin position="113"/>
        <end position="133"/>
    </location>
</feature>
<keyword evidence="3 5" id="KW-1133">Transmembrane helix</keyword>
<name>A0A4P6XPG4_9ASCO</name>
<feature type="transmembrane region" description="Helical" evidence="5">
    <location>
        <begin position="197"/>
        <end position="217"/>
    </location>
</feature>
<dbReference type="Pfam" id="PF00083">
    <property type="entry name" value="Sugar_tr"/>
    <property type="match status" value="1"/>
</dbReference>
<keyword evidence="4 5" id="KW-0472">Membrane</keyword>
<keyword evidence="8" id="KW-1185">Reference proteome</keyword>
<dbReference type="PANTHER" id="PTHR23508">
    <property type="entry name" value="CARBOXYLIC ACID TRANSPORTER PROTEIN HOMOLOG"/>
    <property type="match status" value="1"/>
</dbReference>
<proteinExistence type="predicted"/>
<reference evidence="8" key="1">
    <citation type="submission" date="2019-03" db="EMBL/GenBank/DDBJ databases">
        <title>Snf2 controls pulcherriminic acid biosynthesis and connects pigmentation and antifungal activity of the yeast Metschnikowia pulcherrima.</title>
        <authorList>
            <person name="Gore-Lloyd D."/>
            <person name="Sumann I."/>
            <person name="Brachmann A.O."/>
            <person name="Schneeberger K."/>
            <person name="Ortiz-Merino R.A."/>
            <person name="Moreno-Beltran M."/>
            <person name="Schlaefli M."/>
            <person name="Kirner P."/>
            <person name="Santos Kron A."/>
            <person name="Wolfe K.H."/>
            <person name="Piel J."/>
            <person name="Ahrens C.H."/>
            <person name="Henk D."/>
            <person name="Freimoser F.M."/>
        </authorList>
    </citation>
    <scope>NUCLEOTIDE SEQUENCE [LARGE SCALE GENOMIC DNA]</scope>
    <source>
        <strain evidence="8">APC 1.2</strain>
    </source>
</reference>
<evidence type="ECO:0000259" key="6">
    <source>
        <dbReference type="PROSITE" id="PS50850"/>
    </source>
</evidence>
<accession>A0A4P6XPG4</accession>
<evidence type="ECO:0000256" key="5">
    <source>
        <dbReference type="SAM" id="Phobius"/>
    </source>
</evidence>
<feature type="transmembrane region" description="Helical" evidence="5">
    <location>
        <begin position="165"/>
        <end position="185"/>
    </location>
</feature>
<organism evidence="7 8">
    <name type="scientific">Metschnikowia aff. pulcherrima</name>
    <dbReference type="NCBI Taxonomy" id="2163413"/>
    <lineage>
        <taxon>Eukaryota</taxon>
        <taxon>Fungi</taxon>
        <taxon>Dikarya</taxon>
        <taxon>Ascomycota</taxon>
        <taxon>Saccharomycotina</taxon>
        <taxon>Pichiomycetes</taxon>
        <taxon>Metschnikowiaceae</taxon>
        <taxon>Metschnikowia</taxon>
    </lineage>
</organism>
<gene>
    <name evidence="7" type="primary">MPUL0B11420</name>
    <name evidence="7" type="ORF">METSCH_B11420</name>
</gene>
<dbReference type="PROSITE" id="PS50850">
    <property type="entry name" value="MFS"/>
    <property type="match status" value="1"/>
</dbReference>
<keyword evidence="2 5" id="KW-0812">Transmembrane</keyword>
<dbReference type="Gene3D" id="1.20.1250.20">
    <property type="entry name" value="MFS general substrate transporter like domains"/>
    <property type="match status" value="1"/>
</dbReference>
<dbReference type="GO" id="GO:0015355">
    <property type="term" value="F:secondary active monocarboxylate transmembrane transporter activity"/>
    <property type="evidence" value="ECO:0007669"/>
    <property type="project" value="TreeGrafter"/>
</dbReference>
<dbReference type="STRING" id="2163413.A0A4P6XPG4"/>